<dbReference type="Gene3D" id="1.20.1740.10">
    <property type="entry name" value="Amino acid/polyamine transporter I"/>
    <property type="match status" value="1"/>
</dbReference>
<dbReference type="KEGG" id="pbt:ING2E5B_1036"/>
<keyword evidence="3 5" id="KW-1133">Transmembrane helix</keyword>
<feature type="transmembrane region" description="Helical" evidence="5">
    <location>
        <begin position="418"/>
        <end position="439"/>
    </location>
</feature>
<dbReference type="STRING" id="1562970.ING2E5B_1036"/>
<sequence length="446" mass="48553">MFDTNSAPKPTLRLIDAIVLIIGIVVGAGIFRTPSVVASNSPDDFWFLMVWVLGGLISLIGALCYSELSSTFPNAGGDYHFLKLAYGKDFSFLFAWSRATITQTGSIAILAYIAGDYLTQLFSLGIYSSTYYSIIIIFILTLFNILGIQFGTGVQKFLLSLQVIGILIIVSAGLFGTPAETIALNELQTQSAISPTASVSLALIFVLLTFGGWNEAAYISSELKTGSKNMALVLIVSIVIITSLYLLINMAFLRILGLDGISSSDAVGVDMMRATIGEKGVILIGTLVIFSALSSINTTIFTGARANYALGKDFKTLSFLGKWNGQKSAPINSLILQGIISIALVILGAFTRRGFESMVDFTAPVFWFFFLFTGISLFILRKKYPHTTRPFKVPLYPITPAIFIIFCAYMLYSSLTYTGIGSLIGVAILLSGWIFSLFFRIRKQKN</sequence>
<feature type="transmembrane region" description="Helical" evidence="5">
    <location>
        <begin position="329"/>
        <end position="349"/>
    </location>
</feature>
<dbReference type="PANTHER" id="PTHR11785:SF512">
    <property type="entry name" value="SOBREMESA, ISOFORM B"/>
    <property type="match status" value="1"/>
</dbReference>
<keyword evidence="2 5" id="KW-0812">Transmembrane</keyword>
<organism evidence="6 7">
    <name type="scientific">Fermentimonas caenicola</name>
    <dbReference type="NCBI Taxonomy" id="1562970"/>
    <lineage>
        <taxon>Bacteria</taxon>
        <taxon>Pseudomonadati</taxon>
        <taxon>Bacteroidota</taxon>
        <taxon>Bacteroidia</taxon>
        <taxon>Bacteroidales</taxon>
        <taxon>Dysgonomonadaceae</taxon>
        <taxon>Fermentimonas</taxon>
    </lineage>
</organism>
<dbReference type="InterPro" id="IPR002293">
    <property type="entry name" value="AA/rel_permease1"/>
</dbReference>
<dbReference type="AlphaFoldDB" id="A0A098BYQ1"/>
<proteinExistence type="predicted"/>
<dbReference type="Proteomes" id="UP000032417">
    <property type="component" value="Chromosome 1"/>
</dbReference>
<dbReference type="PIRSF" id="PIRSF006060">
    <property type="entry name" value="AA_transporter"/>
    <property type="match status" value="1"/>
</dbReference>
<dbReference type="GO" id="GO:0015179">
    <property type="term" value="F:L-amino acid transmembrane transporter activity"/>
    <property type="evidence" value="ECO:0007669"/>
    <property type="project" value="TreeGrafter"/>
</dbReference>
<dbReference type="InterPro" id="IPR050598">
    <property type="entry name" value="AminoAcid_Transporter"/>
</dbReference>
<feature type="transmembrane region" description="Helical" evidence="5">
    <location>
        <begin position="45"/>
        <end position="65"/>
    </location>
</feature>
<dbReference type="EMBL" id="LN515532">
    <property type="protein sequence ID" value="CEA15789.1"/>
    <property type="molecule type" value="Genomic_DNA"/>
</dbReference>
<evidence type="ECO:0000256" key="5">
    <source>
        <dbReference type="SAM" id="Phobius"/>
    </source>
</evidence>
<keyword evidence="7" id="KW-1185">Reference proteome</keyword>
<evidence type="ECO:0000256" key="1">
    <source>
        <dbReference type="ARBA" id="ARBA00004141"/>
    </source>
</evidence>
<feature type="transmembrane region" description="Helical" evidence="5">
    <location>
        <begin position="361"/>
        <end position="381"/>
    </location>
</feature>
<keyword evidence="4 5" id="KW-0472">Membrane</keyword>
<gene>
    <name evidence="6" type="ORF">ING2E5B_1036</name>
</gene>
<feature type="transmembrane region" description="Helical" evidence="5">
    <location>
        <begin position="281"/>
        <end position="308"/>
    </location>
</feature>
<evidence type="ECO:0000256" key="3">
    <source>
        <dbReference type="ARBA" id="ARBA00022989"/>
    </source>
</evidence>
<dbReference type="PANTHER" id="PTHR11785">
    <property type="entry name" value="AMINO ACID TRANSPORTER"/>
    <property type="match status" value="1"/>
</dbReference>
<feature type="transmembrane region" description="Helical" evidence="5">
    <location>
        <begin position="12"/>
        <end position="33"/>
    </location>
</feature>
<feature type="transmembrane region" description="Helical" evidence="5">
    <location>
        <begin position="197"/>
        <end position="219"/>
    </location>
</feature>
<feature type="transmembrane region" description="Helical" evidence="5">
    <location>
        <begin position="90"/>
        <end position="114"/>
    </location>
</feature>
<feature type="transmembrane region" description="Helical" evidence="5">
    <location>
        <begin position="157"/>
        <end position="177"/>
    </location>
</feature>
<feature type="transmembrane region" description="Helical" evidence="5">
    <location>
        <begin position="393"/>
        <end position="412"/>
    </location>
</feature>
<evidence type="ECO:0000256" key="4">
    <source>
        <dbReference type="ARBA" id="ARBA00023136"/>
    </source>
</evidence>
<protein>
    <submittedName>
        <fullName evidence="6">Amino acid permease</fullName>
    </submittedName>
</protein>
<accession>A0A098BYQ1</accession>
<feature type="transmembrane region" description="Helical" evidence="5">
    <location>
        <begin position="231"/>
        <end position="253"/>
    </location>
</feature>
<evidence type="ECO:0000256" key="2">
    <source>
        <dbReference type="ARBA" id="ARBA00022692"/>
    </source>
</evidence>
<evidence type="ECO:0000313" key="7">
    <source>
        <dbReference type="Proteomes" id="UP000032417"/>
    </source>
</evidence>
<dbReference type="PATRIC" id="fig|1562970.3.peg.1023"/>
<dbReference type="GO" id="GO:0016020">
    <property type="term" value="C:membrane"/>
    <property type="evidence" value="ECO:0007669"/>
    <property type="project" value="UniProtKB-SubCell"/>
</dbReference>
<reference evidence="6 7" key="1">
    <citation type="submission" date="2014-08" db="EMBL/GenBank/DDBJ databases">
        <authorList>
            <person name="Wibberg D."/>
        </authorList>
    </citation>
    <scope>NUCLEOTIDE SEQUENCE [LARGE SCALE GENOMIC DNA]</scope>
    <source>
        <strain evidence="7">ING2-E5B</strain>
    </source>
</reference>
<evidence type="ECO:0000313" key="6">
    <source>
        <dbReference type="EMBL" id="CEA15789.1"/>
    </source>
</evidence>
<dbReference type="Pfam" id="PF13520">
    <property type="entry name" value="AA_permease_2"/>
    <property type="match status" value="1"/>
</dbReference>
<feature type="transmembrane region" description="Helical" evidence="5">
    <location>
        <begin position="126"/>
        <end position="145"/>
    </location>
</feature>
<name>A0A098BYQ1_9BACT</name>
<dbReference type="HOGENOM" id="CLU_007946_3_4_10"/>
<comment type="subcellular location">
    <subcellularLocation>
        <location evidence="1">Membrane</location>
        <topology evidence="1">Multi-pass membrane protein</topology>
    </subcellularLocation>
</comment>